<gene>
    <name evidence="3" type="ORF">GON04_19085</name>
</gene>
<comment type="caution">
    <text evidence="3">The sequence shown here is derived from an EMBL/GenBank/DDBJ whole genome shotgun (WGS) entry which is preliminary data.</text>
</comment>
<dbReference type="SUPFAM" id="SSF54001">
    <property type="entry name" value="Cysteine proteinases"/>
    <property type="match status" value="1"/>
</dbReference>
<organism evidence="3 4">
    <name type="scientific">Ramlibacter pinisoli</name>
    <dbReference type="NCBI Taxonomy" id="2682844"/>
    <lineage>
        <taxon>Bacteria</taxon>
        <taxon>Pseudomonadati</taxon>
        <taxon>Pseudomonadota</taxon>
        <taxon>Betaproteobacteria</taxon>
        <taxon>Burkholderiales</taxon>
        <taxon>Comamonadaceae</taxon>
        <taxon>Ramlibacter</taxon>
    </lineage>
</organism>
<feature type="region of interest" description="Disordered" evidence="1">
    <location>
        <begin position="1"/>
        <end position="25"/>
    </location>
</feature>
<dbReference type="Gene3D" id="3.10.620.30">
    <property type="match status" value="1"/>
</dbReference>
<name>A0A6N8IZX0_9BURK</name>
<dbReference type="AlphaFoldDB" id="A0A6N8IZX0"/>
<keyword evidence="4" id="KW-1185">Reference proteome</keyword>
<evidence type="ECO:0000259" key="2">
    <source>
        <dbReference type="Pfam" id="PF01841"/>
    </source>
</evidence>
<dbReference type="Pfam" id="PF01841">
    <property type="entry name" value="Transglut_core"/>
    <property type="match status" value="1"/>
</dbReference>
<proteinExistence type="predicted"/>
<dbReference type="InterPro" id="IPR038765">
    <property type="entry name" value="Papain-like_cys_pep_sf"/>
</dbReference>
<dbReference type="InterPro" id="IPR002931">
    <property type="entry name" value="Transglutaminase-like"/>
</dbReference>
<evidence type="ECO:0000256" key="1">
    <source>
        <dbReference type="SAM" id="MobiDB-lite"/>
    </source>
</evidence>
<evidence type="ECO:0000313" key="3">
    <source>
        <dbReference type="EMBL" id="MVQ31570.1"/>
    </source>
</evidence>
<accession>A0A6N8IZX0</accession>
<protein>
    <recommendedName>
        <fullName evidence="2">Transglutaminase-like domain-containing protein</fullName>
    </recommendedName>
</protein>
<sequence length="266" mass="30020">MPAVLTASPDRPDDRPQDRGDDPRAWTGATALLDLEDPRLRLRAQALTQLCKSEREKALACYAFVKRLPYTRPLKMRLRSAREVLDATRGDAPDKATLLVALLRLAGIPARLHYVELRGEIARGLTSSLASASRPIVEAWLQGRWVPTDTYIHDAAYMAGARQRLRELGWEHGFGIHRDGDAIWNGIDGAWVGGMPTERDPMVLEDLGYWHDPQAYIESALFRDRHPRVTRAMHWNAIALGMERVIRELRKPGTRAAERRPSVPRG</sequence>
<dbReference type="EMBL" id="WSEL01000009">
    <property type="protein sequence ID" value="MVQ31570.1"/>
    <property type="molecule type" value="Genomic_DNA"/>
</dbReference>
<reference evidence="3 4" key="1">
    <citation type="submission" date="2019-12" db="EMBL/GenBank/DDBJ databases">
        <authorList>
            <person name="Huq M.A."/>
        </authorList>
    </citation>
    <scope>NUCLEOTIDE SEQUENCE [LARGE SCALE GENOMIC DNA]</scope>
    <source>
        <strain evidence="3 4">MAH-25</strain>
    </source>
</reference>
<feature type="compositionally biased region" description="Basic and acidic residues" evidence="1">
    <location>
        <begin position="10"/>
        <end position="24"/>
    </location>
</feature>
<feature type="domain" description="Transglutaminase-like" evidence="2">
    <location>
        <begin position="44"/>
        <end position="149"/>
    </location>
</feature>
<evidence type="ECO:0000313" key="4">
    <source>
        <dbReference type="Proteomes" id="UP000469385"/>
    </source>
</evidence>
<dbReference type="Proteomes" id="UP000469385">
    <property type="component" value="Unassembled WGS sequence"/>
</dbReference>
<dbReference type="RefSeq" id="WP_157399609.1">
    <property type="nucleotide sequence ID" value="NZ_WSEL01000009.1"/>
</dbReference>